<gene>
    <name evidence="11" type="ORF">KFL_002290120</name>
</gene>
<feature type="region of interest" description="Disordered" evidence="9">
    <location>
        <begin position="1232"/>
        <end position="1322"/>
    </location>
</feature>
<feature type="domain" description="Protein kinase" evidence="10">
    <location>
        <begin position="5"/>
        <end position="283"/>
    </location>
</feature>
<feature type="compositionally biased region" description="Basic and acidic residues" evidence="9">
    <location>
        <begin position="392"/>
        <end position="447"/>
    </location>
</feature>
<dbReference type="Proteomes" id="UP000054558">
    <property type="component" value="Unassembled WGS sequence"/>
</dbReference>
<dbReference type="InterPro" id="IPR051131">
    <property type="entry name" value="NEK_Ser/Thr_kinase_NIMA"/>
</dbReference>
<keyword evidence="12" id="KW-1185">Reference proteome</keyword>
<dbReference type="CDD" id="cd08215">
    <property type="entry name" value="STKc_Nek"/>
    <property type="match status" value="1"/>
</dbReference>
<dbReference type="InterPro" id="IPR008271">
    <property type="entry name" value="Ser/Thr_kinase_AS"/>
</dbReference>
<dbReference type="Pfam" id="PF00069">
    <property type="entry name" value="Pkinase"/>
    <property type="match status" value="1"/>
</dbReference>
<dbReference type="InterPro" id="IPR011009">
    <property type="entry name" value="Kinase-like_dom_sf"/>
</dbReference>
<feature type="region of interest" description="Disordered" evidence="9">
    <location>
        <begin position="565"/>
        <end position="692"/>
    </location>
</feature>
<keyword evidence="2" id="KW-0723">Serine/threonine-protein kinase</keyword>
<dbReference type="GO" id="GO:0004674">
    <property type="term" value="F:protein serine/threonine kinase activity"/>
    <property type="evidence" value="ECO:0007669"/>
    <property type="project" value="UniProtKB-KW"/>
</dbReference>
<evidence type="ECO:0000256" key="2">
    <source>
        <dbReference type="ARBA" id="ARBA00022527"/>
    </source>
</evidence>
<feature type="compositionally biased region" description="Polar residues" evidence="9">
    <location>
        <begin position="1042"/>
        <end position="1059"/>
    </location>
</feature>
<organism evidence="11 12">
    <name type="scientific">Klebsormidium nitens</name>
    <name type="common">Green alga</name>
    <name type="synonym">Ulothrix nitens</name>
    <dbReference type="NCBI Taxonomy" id="105231"/>
    <lineage>
        <taxon>Eukaryota</taxon>
        <taxon>Viridiplantae</taxon>
        <taxon>Streptophyta</taxon>
        <taxon>Klebsormidiophyceae</taxon>
        <taxon>Klebsormidiales</taxon>
        <taxon>Klebsormidiaceae</taxon>
        <taxon>Klebsormidium</taxon>
    </lineage>
</organism>
<evidence type="ECO:0000256" key="8">
    <source>
        <dbReference type="ARBA" id="ARBA00048679"/>
    </source>
</evidence>
<feature type="region of interest" description="Disordered" evidence="9">
    <location>
        <begin position="360"/>
        <end position="450"/>
    </location>
</feature>
<dbReference type="STRING" id="105231.A0A1Y1I851"/>
<keyword evidence="3" id="KW-0808">Transferase</keyword>
<dbReference type="PANTHER" id="PTHR44899">
    <property type="entry name" value="CAMK FAMILY PROTEIN KINASE"/>
    <property type="match status" value="1"/>
</dbReference>
<evidence type="ECO:0000256" key="7">
    <source>
        <dbReference type="ARBA" id="ARBA00047899"/>
    </source>
</evidence>
<feature type="compositionally biased region" description="Basic and acidic residues" evidence="9">
    <location>
        <begin position="595"/>
        <end position="605"/>
    </location>
</feature>
<dbReference type="EC" id="2.7.11.1" evidence="1"/>
<feature type="compositionally biased region" description="Basic and acidic residues" evidence="9">
    <location>
        <begin position="360"/>
        <end position="369"/>
    </location>
</feature>
<dbReference type="OMA" id="EETRWDL"/>
<dbReference type="SMART" id="SM00220">
    <property type="entry name" value="S_TKc"/>
    <property type="match status" value="1"/>
</dbReference>
<feature type="compositionally biased region" description="Polar residues" evidence="9">
    <location>
        <begin position="672"/>
        <end position="689"/>
    </location>
</feature>
<feature type="compositionally biased region" description="Polar residues" evidence="9">
    <location>
        <begin position="1278"/>
        <end position="1294"/>
    </location>
</feature>
<feature type="compositionally biased region" description="Basic and acidic residues" evidence="9">
    <location>
        <begin position="565"/>
        <end position="574"/>
    </location>
</feature>
<dbReference type="GO" id="GO:0005524">
    <property type="term" value="F:ATP binding"/>
    <property type="evidence" value="ECO:0007669"/>
    <property type="project" value="UniProtKB-KW"/>
</dbReference>
<keyword evidence="6" id="KW-0067">ATP-binding</keyword>
<feature type="compositionally biased region" description="Polar residues" evidence="9">
    <location>
        <begin position="631"/>
        <end position="650"/>
    </location>
</feature>
<feature type="region of interest" description="Disordered" evidence="9">
    <location>
        <begin position="484"/>
        <end position="552"/>
    </location>
</feature>
<dbReference type="PROSITE" id="PS50011">
    <property type="entry name" value="PROTEIN_KINASE_DOM"/>
    <property type="match status" value="1"/>
</dbReference>
<protein>
    <recommendedName>
        <fullName evidence="1">non-specific serine/threonine protein kinase</fullName>
        <ecNumber evidence="1">2.7.11.1</ecNumber>
    </recommendedName>
</protein>
<keyword evidence="5 11" id="KW-0418">Kinase</keyword>
<comment type="catalytic activity">
    <reaction evidence="7">
        <text>L-threonyl-[protein] + ATP = O-phospho-L-threonyl-[protein] + ADP + H(+)</text>
        <dbReference type="Rhea" id="RHEA:46608"/>
        <dbReference type="Rhea" id="RHEA-COMP:11060"/>
        <dbReference type="Rhea" id="RHEA-COMP:11605"/>
        <dbReference type="ChEBI" id="CHEBI:15378"/>
        <dbReference type="ChEBI" id="CHEBI:30013"/>
        <dbReference type="ChEBI" id="CHEBI:30616"/>
        <dbReference type="ChEBI" id="CHEBI:61977"/>
        <dbReference type="ChEBI" id="CHEBI:456216"/>
        <dbReference type="EC" id="2.7.11.1"/>
    </reaction>
</comment>
<feature type="compositionally biased region" description="Low complexity" evidence="9">
    <location>
        <begin position="614"/>
        <end position="628"/>
    </location>
</feature>
<dbReference type="InterPro" id="IPR000719">
    <property type="entry name" value="Prot_kinase_dom"/>
</dbReference>
<dbReference type="Gene3D" id="3.30.200.20">
    <property type="entry name" value="Phosphorylase Kinase, domain 1"/>
    <property type="match status" value="1"/>
</dbReference>
<name>A0A1Y1I851_KLENI</name>
<evidence type="ECO:0000313" key="11">
    <source>
        <dbReference type="EMBL" id="GAQ85321.1"/>
    </source>
</evidence>
<feature type="compositionally biased region" description="Low complexity" evidence="9">
    <location>
        <begin position="1182"/>
        <end position="1191"/>
    </location>
</feature>
<dbReference type="SUPFAM" id="SSF56112">
    <property type="entry name" value="Protein kinase-like (PK-like)"/>
    <property type="match status" value="1"/>
</dbReference>
<feature type="compositionally biased region" description="Basic and acidic residues" evidence="9">
    <location>
        <begin position="1066"/>
        <end position="1078"/>
    </location>
</feature>
<evidence type="ECO:0000256" key="3">
    <source>
        <dbReference type="ARBA" id="ARBA00022679"/>
    </source>
</evidence>
<evidence type="ECO:0000256" key="9">
    <source>
        <dbReference type="SAM" id="MobiDB-lite"/>
    </source>
</evidence>
<comment type="catalytic activity">
    <reaction evidence="8">
        <text>L-seryl-[protein] + ATP = O-phospho-L-seryl-[protein] + ADP + H(+)</text>
        <dbReference type="Rhea" id="RHEA:17989"/>
        <dbReference type="Rhea" id="RHEA-COMP:9863"/>
        <dbReference type="Rhea" id="RHEA-COMP:11604"/>
        <dbReference type="ChEBI" id="CHEBI:15378"/>
        <dbReference type="ChEBI" id="CHEBI:29999"/>
        <dbReference type="ChEBI" id="CHEBI:30616"/>
        <dbReference type="ChEBI" id="CHEBI:83421"/>
        <dbReference type="ChEBI" id="CHEBI:456216"/>
        <dbReference type="EC" id="2.7.11.1"/>
    </reaction>
</comment>
<feature type="compositionally biased region" description="Basic and acidic residues" evidence="9">
    <location>
        <begin position="515"/>
        <end position="527"/>
    </location>
</feature>
<evidence type="ECO:0000256" key="1">
    <source>
        <dbReference type="ARBA" id="ARBA00012513"/>
    </source>
</evidence>
<reference evidence="11 12" key="1">
    <citation type="journal article" date="2014" name="Nat. Commun.">
        <title>Klebsormidium flaccidum genome reveals primary factors for plant terrestrial adaptation.</title>
        <authorList>
            <person name="Hori K."/>
            <person name="Maruyama F."/>
            <person name="Fujisawa T."/>
            <person name="Togashi T."/>
            <person name="Yamamoto N."/>
            <person name="Seo M."/>
            <person name="Sato S."/>
            <person name="Yamada T."/>
            <person name="Mori H."/>
            <person name="Tajima N."/>
            <person name="Moriyama T."/>
            <person name="Ikeuchi M."/>
            <person name="Watanabe M."/>
            <person name="Wada H."/>
            <person name="Kobayashi K."/>
            <person name="Saito M."/>
            <person name="Masuda T."/>
            <person name="Sasaki-Sekimoto Y."/>
            <person name="Mashiguchi K."/>
            <person name="Awai K."/>
            <person name="Shimojima M."/>
            <person name="Masuda S."/>
            <person name="Iwai M."/>
            <person name="Nobusawa T."/>
            <person name="Narise T."/>
            <person name="Kondo S."/>
            <person name="Saito H."/>
            <person name="Sato R."/>
            <person name="Murakawa M."/>
            <person name="Ihara Y."/>
            <person name="Oshima-Yamada Y."/>
            <person name="Ohtaka K."/>
            <person name="Satoh M."/>
            <person name="Sonobe K."/>
            <person name="Ishii M."/>
            <person name="Ohtani R."/>
            <person name="Kanamori-Sato M."/>
            <person name="Honoki R."/>
            <person name="Miyazaki D."/>
            <person name="Mochizuki H."/>
            <person name="Umetsu J."/>
            <person name="Higashi K."/>
            <person name="Shibata D."/>
            <person name="Kamiya Y."/>
            <person name="Sato N."/>
            <person name="Nakamura Y."/>
            <person name="Tabata S."/>
            <person name="Ida S."/>
            <person name="Kurokawa K."/>
            <person name="Ohta H."/>
        </authorList>
    </citation>
    <scope>NUCLEOTIDE SEQUENCE [LARGE SCALE GENOMIC DNA]</scope>
    <source>
        <strain evidence="11 12">NIES-2285</strain>
    </source>
</reference>
<evidence type="ECO:0000256" key="6">
    <source>
        <dbReference type="ARBA" id="ARBA00022840"/>
    </source>
</evidence>
<dbReference type="EMBL" id="DF237178">
    <property type="protein sequence ID" value="GAQ85321.1"/>
    <property type="molecule type" value="Genomic_DNA"/>
</dbReference>
<feature type="region of interest" description="Disordered" evidence="9">
    <location>
        <begin position="1413"/>
        <end position="1443"/>
    </location>
</feature>
<evidence type="ECO:0000313" key="12">
    <source>
        <dbReference type="Proteomes" id="UP000054558"/>
    </source>
</evidence>
<evidence type="ECO:0000256" key="5">
    <source>
        <dbReference type="ARBA" id="ARBA00022777"/>
    </source>
</evidence>
<sequence length="1443" mass="155446">MVSKYHVMKPIGEGAQGRVFLVRERNPPLVRDEVTGEMKKERRDWVMKVVPLPRKEKDREGCIREGSTMMKLSHPNIVGCKESFVDNHNRLCLVLEQCRGGDLRGHIQRHANAHTHFTEDEVIDWFVQLVLALDYLHRNRILHRDLKSGNVFMRNKNDFPKGNVATIQLGDFGIARVLDDTHALANTFVGTPYYMSPELFEGKAYNHKSDMWGLGCLLYEMLALEHPFNGSNLAELSVHVMNAEYKPAPPHYSADLHALLGALLAPTPADRPTAAALLMTPALRERTATYVRSCIEARARALQEEEPATPTHARRSCMYEAVLEQAQRLGMADVSPSSLTFELAESLATSAVLERRRETSLERFDEARGDVPAGETSGIQRAEYQGSYSTDGRTEREGSDRYEAPRAEANGSERAEASGRKWTEPRESQRAKPEEARAKEPEVDARPAVKMARVSSRGVLKMSPQVRHDILELPSGFSGIPAESARNESLAEGARSTPVEVTRNETRTGSVGDQLADKAEVSGRRAEMPVLGDTVPSEKREPERKGTEVSVQKIGSAVVERVIDGQRPLARDESIESQDMQVPVVIRAENGMLAGEREKPRKPSLEHAASQTEGSSWAAGSPGSSGRAGFTGSSGTEGSPNWKSPGQSTTSGGVRREESGSSFGGDPRGDSRATSVGLTTLSTEGSGDVSQGKAVVISQGSLTESEGLVKSFSETNETRPDASVRTASKSEAFDAPARAPPVALSEIDVTGTDSPTGLNRSFPQKVASAFSSAAEFLRKHTPRAESSPRGAEPSPLGGSPRGSSSSRSSPVATSSIQSGGSPRGDLDSPNRASYLAGTRGIQQLRELRKSQEKNAATVLVSPPASVPSGKPIPRRNSEPLLSRLSTDALGALKTPNPQASTPCKPGPRKLSSYVEGGSIKHSPRVSNGGHVAPQRVESHAHPSETSESPGRRAKPVVKPLNLRALADESAGGWDRGGLLTGQSDRTPGHSDRTSGHADRTPGHSDRTPGHSDRTPGYPDRFTGHSDAISGRSDATGGHSDRSPAQSERTPRGTRQSTAGDSYMDSLLERERKREERRATTPRPGALLVENRGSPGAHLPPKSPTPPGKGFSRSPLPSPSSRLSPRLIGTPVRVETPPVENRYAVQGSNLLPRRESSDSEDGERKRRWSDVGGSGTSRRNTREAAPAPAGGEWEVTAHALKLKLAGAEKLVEGANKLAARLFEEAVGNRLKRLSRSPSAGNTPRGESPGEAGVNGPAPSAGVAKAESRAELLKRRPKKTISSPQILTPEQQQQLMRSHLLRNGEGAGTGIPHSGSEGDLRRPKAREAVARSGLIADDTGGVPAFGGVRRKSSGLNLIRKESLANRDTYSAQIERMREEFKATREVKNEAVRSLRGSSFSMLGVDEWNRGPLMVKPRPLSARPTTIKLPPILGDKHPIRGPINGN</sequence>
<keyword evidence="4" id="KW-0547">Nucleotide-binding</keyword>
<dbReference type="PROSITE" id="PS00108">
    <property type="entry name" value="PROTEIN_KINASE_ST"/>
    <property type="match status" value="1"/>
</dbReference>
<feature type="compositionally biased region" description="Basic and acidic residues" evidence="9">
    <location>
        <begin position="986"/>
        <end position="1013"/>
    </location>
</feature>
<evidence type="ECO:0000259" key="10">
    <source>
        <dbReference type="PROSITE" id="PS50011"/>
    </source>
</evidence>
<proteinExistence type="predicted"/>
<feature type="compositionally biased region" description="Polar residues" evidence="9">
    <location>
        <begin position="751"/>
        <end position="762"/>
    </location>
</feature>
<feature type="compositionally biased region" description="Polar residues" evidence="9">
    <location>
        <begin position="811"/>
        <end position="820"/>
    </location>
</feature>
<feature type="compositionally biased region" description="Low complexity" evidence="9">
    <location>
        <begin position="1111"/>
        <end position="1126"/>
    </location>
</feature>
<dbReference type="Gene3D" id="1.10.510.10">
    <property type="entry name" value="Transferase(Phosphotransferase) domain 1"/>
    <property type="match status" value="1"/>
</dbReference>
<feature type="compositionally biased region" description="Basic and acidic residues" evidence="9">
    <location>
        <begin position="536"/>
        <end position="547"/>
    </location>
</feature>
<evidence type="ECO:0000256" key="4">
    <source>
        <dbReference type="ARBA" id="ARBA00022741"/>
    </source>
</evidence>
<dbReference type="PANTHER" id="PTHR44899:SF3">
    <property type="entry name" value="SERINE_THREONINE-PROTEIN KINASE NEK1"/>
    <property type="match status" value="1"/>
</dbReference>
<feature type="region of interest" description="Disordered" evidence="9">
    <location>
        <begin position="708"/>
        <end position="1191"/>
    </location>
</feature>
<accession>A0A1Y1I851</accession>
<feature type="compositionally biased region" description="Low complexity" evidence="9">
    <location>
        <begin position="793"/>
        <end position="810"/>
    </location>
</feature>
<dbReference type="OrthoDB" id="248923at2759"/>